<feature type="non-terminal residue" evidence="2">
    <location>
        <position position="392"/>
    </location>
</feature>
<protein>
    <recommendedName>
        <fullName evidence="1">Protein kinase domain-containing protein</fullName>
    </recommendedName>
</protein>
<dbReference type="Proteomes" id="UP000054538">
    <property type="component" value="Unassembled WGS sequence"/>
</dbReference>
<dbReference type="InterPro" id="IPR000719">
    <property type="entry name" value="Prot_kinase_dom"/>
</dbReference>
<dbReference type="PANTHER" id="PTHR44167:SF24">
    <property type="entry name" value="SERINE_THREONINE-PROTEIN KINASE CHK2"/>
    <property type="match status" value="1"/>
</dbReference>
<dbReference type="GO" id="GO:0044773">
    <property type="term" value="P:mitotic DNA damage checkpoint signaling"/>
    <property type="evidence" value="ECO:0007669"/>
    <property type="project" value="TreeGrafter"/>
</dbReference>
<feature type="non-terminal residue" evidence="2">
    <location>
        <position position="1"/>
    </location>
</feature>
<reference evidence="3" key="2">
    <citation type="submission" date="2015-01" db="EMBL/GenBank/DDBJ databases">
        <title>Evolutionary Origins and Diversification of the Mycorrhizal Mutualists.</title>
        <authorList>
            <consortium name="DOE Joint Genome Institute"/>
            <consortium name="Mycorrhizal Genomics Consortium"/>
            <person name="Kohler A."/>
            <person name="Kuo A."/>
            <person name="Nagy L.G."/>
            <person name="Floudas D."/>
            <person name="Copeland A."/>
            <person name="Barry K.W."/>
            <person name="Cichocki N."/>
            <person name="Veneault-Fourrey C."/>
            <person name="LaButti K."/>
            <person name="Lindquist E.A."/>
            <person name="Lipzen A."/>
            <person name="Lundell T."/>
            <person name="Morin E."/>
            <person name="Murat C."/>
            <person name="Riley R."/>
            <person name="Ohm R."/>
            <person name="Sun H."/>
            <person name="Tunlid A."/>
            <person name="Henrissat B."/>
            <person name="Grigoriev I.V."/>
            <person name="Hibbett D.S."/>
            <person name="Martin F."/>
        </authorList>
    </citation>
    <scope>NUCLEOTIDE SEQUENCE [LARGE SCALE GENOMIC DNA]</scope>
    <source>
        <strain evidence="3">Ve08.2h10</strain>
    </source>
</reference>
<sequence length="392" mass="45218">MALRSKKRAAKEADLRRQQAQVAQIELAAFGSTSTTEDGQLSEPEVWWSQHYEWLKDNGYLLRPRYAPDWTPSWRGTKKNWFLCEDGRVAKFATRILDGTRLSDGNHVTLKLVNRTVHPHEINIAQFLSSEPLASERANHCVTIYDVLPVLDDEESAIIVMPLLRDYIQPPFDTIGETVECFRQLFEGLQFMHKHRVAHRDCMSRNIMMDASGLYVDAFHPVSPLMKRDFSGYARFKTRTQRPPKYIFIDFGLSRRYDSSLVTPLEVPIWGGDKEVPEFQNSNAPCDPFPTDVFYIGNAIRKDFIEPKLGFDFMQPLIVDMVQKDPSKRPTMDEVVKRFDAIRADLTRWKLRSRVIDKRENIFEGVVRGTSYWVRRIGFVAMGVPAVPTVPS</sequence>
<organism evidence="2 3">
    <name type="scientific">Paxillus rubicundulus Ve08.2h10</name>
    <dbReference type="NCBI Taxonomy" id="930991"/>
    <lineage>
        <taxon>Eukaryota</taxon>
        <taxon>Fungi</taxon>
        <taxon>Dikarya</taxon>
        <taxon>Basidiomycota</taxon>
        <taxon>Agaricomycotina</taxon>
        <taxon>Agaricomycetes</taxon>
        <taxon>Agaricomycetidae</taxon>
        <taxon>Boletales</taxon>
        <taxon>Paxilineae</taxon>
        <taxon>Paxillaceae</taxon>
        <taxon>Paxillus</taxon>
    </lineage>
</organism>
<dbReference type="GO" id="GO:0005737">
    <property type="term" value="C:cytoplasm"/>
    <property type="evidence" value="ECO:0007669"/>
    <property type="project" value="TreeGrafter"/>
</dbReference>
<dbReference type="Gene3D" id="1.10.510.10">
    <property type="entry name" value="Transferase(Phosphotransferase) domain 1"/>
    <property type="match status" value="1"/>
</dbReference>
<gene>
    <name evidence="2" type="ORF">PAXRUDRAFT_829989</name>
</gene>
<accession>A0A0D0DU65</accession>
<dbReference type="HOGENOM" id="CLU_044121_2_1_1"/>
<dbReference type="STRING" id="930991.A0A0D0DU65"/>
<dbReference type="OrthoDB" id="5987198at2759"/>
<dbReference type="GO" id="GO:0004674">
    <property type="term" value="F:protein serine/threonine kinase activity"/>
    <property type="evidence" value="ECO:0007669"/>
    <property type="project" value="TreeGrafter"/>
</dbReference>
<dbReference type="PROSITE" id="PS50011">
    <property type="entry name" value="PROTEIN_KINASE_DOM"/>
    <property type="match status" value="1"/>
</dbReference>
<name>A0A0D0DU65_9AGAM</name>
<evidence type="ECO:0000259" key="1">
    <source>
        <dbReference type="PROSITE" id="PS50011"/>
    </source>
</evidence>
<dbReference type="GO" id="GO:0005524">
    <property type="term" value="F:ATP binding"/>
    <property type="evidence" value="ECO:0007669"/>
    <property type="project" value="InterPro"/>
</dbReference>
<dbReference type="GO" id="GO:0005634">
    <property type="term" value="C:nucleus"/>
    <property type="evidence" value="ECO:0007669"/>
    <property type="project" value="TreeGrafter"/>
</dbReference>
<dbReference type="InParanoid" id="A0A0D0DU65"/>
<dbReference type="SMART" id="SM00220">
    <property type="entry name" value="S_TKc"/>
    <property type="match status" value="1"/>
</dbReference>
<dbReference type="SUPFAM" id="SSF56112">
    <property type="entry name" value="Protein kinase-like (PK-like)"/>
    <property type="match status" value="1"/>
</dbReference>
<evidence type="ECO:0000313" key="2">
    <source>
        <dbReference type="EMBL" id="KIK92411.1"/>
    </source>
</evidence>
<keyword evidence="3" id="KW-1185">Reference proteome</keyword>
<proteinExistence type="predicted"/>
<dbReference type="AlphaFoldDB" id="A0A0D0DU65"/>
<dbReference type="EMBL" id="KN825283">
    <property type="protein sequence ID" value="KIK92411.1"/>
    <property type="molecule type" value="Genomic_DNA"/>
</dbReference>
<feature type="domain" description="Protein kinase" evidence="1">
    <location>
        <begin position="19"/>
        <end position="342"/>
    </location>
</feature>
<reference evidence="2 3" key="1">
    <citation type="submission" date="2014-04" db="EMBL/GenBank/DDBJ databases">
        <authorList>
            <consortium name="DOE Joint Genome Institute"/>
            <person name="Kuo A."/>
            <person name="Kohler A."/>
            <person name="Jargeat P."/>
            <person name="Nagy L.G."/>
            <person name="Floudas D."/>
            <person name="Copeland A."/>
            <person name="Barry K.W."/>
            <person name="Cichocki N."/>
            <person name="Veneault-Fourrey C."/>
            <person name="LaButti K."/>
            <person name="Lindquist E.A."/>
            <person name="Lipzen A."/>
            <person name="Lundell T."/>
            <person name="Morin E."/>
            <person name="Murat C."/>
            <person name="Sun H."/>
            <person name="Tunlid A."/>
            <person name="Henrissat B."/>
            <person name="Grigoriev I.V."/>
            <person name="Hibbett D.S."/>
            <person name="Martin F."/>
            <person name="Nordberg H.P."/>
            <person name="Cantor M.N."/>
            <person name="Hua S.X."/>
        </authorList>
    </citation>
    <scope>NUCLEOTIDE SEQUENCE [LARGE SCALE GENOMIC DNA]</scope>
    <source>
        <strain evidence="2 3">Ve08.2h10</strain>
    </source>
</reference>
<dbReference type="InterPro" id="IPR011009">
    <property type="entry name" value="Kinase-like_dom_sf"/>
</dbReference>
<evidence type="ECO:0000313" key="3">
    <source>
        <dbReference type="Proteomes" id="UP000054538"/>
    </source>
</evidence>
<dbReference type="PANTHER" id="PTHR44167">
    <property type="entry name" value="OVARIAN-SPECIFIC SERINE/THREONINE-PROTEIN KINASE LOK-RELATED"/>
    <property type="match status" value="1"/>
</dbReference>